<evidence type="ECO:0000256" key="1">
    <source>
        <dbReference type="ARBA" id="ARBA00022576"/>
    </source>
</evidence>
<dbReference type="Pfam" id="PF00202">
    <property type="entry name" value="Aminotran_3"/>
    <property type="match status" value="1"/>
</dbReference>
<dbReference type="Gene3D" id="3.40.640.10">
    <property type="entry name" value="Type I PLP-dependent aspartate aminotransferase-like (Major domain)"/>
    <property type="match status" value="1"/>
</dbReference>
<dbReference type="InterPro" id="IPR050103">
    <property type="entry name" value="Class-III_PLP-dep_AT"/>
</dbReference>
<feature type="binding site" evidence="5">
    <location>
        <position position="302"/>
    </location>
    <ligand>
        <name>pyridoxal 5'-phosphate</name>
        <dbReference type="ChEBI" id="CHEBI:597326"/>
    </ligand>
</feature>
<dbReference type="GO" id="GO:0003992">
    <property type="term" value="F:N2-acetyl-L-ornithine:2-oxoglutarate 5-aminotransferase activity"/>
    <property type="evidence" value="ECO:0007669"/>
    <property type="project" value="UniProtKB-UniRule"/>
</dbReference>
<dbReference type="GO" id="GO:0030170">
    <property type="term" value="F:pyridoxal phosphate binding"/>
    <property type="evidence" value="ECO:0007669"/>
    <property type="project" value="InterPro"/>
</dbReference>
<feature type="binding site" evidence="5">
    <location>
        <position position="162"/>
    </location>
    <ligand>
        <name>N(2)-acetyl-L-ornithine</name>
        <dbReference type="ChEBI" id="CHEBI:57805"/>
    </ligand>
</feature>
<keyword evidence="5" id="KW-0055">Arginine biosynthesis</keyword>
<dbReference type="NCBIfam" id="NF002325">
    <property type="entry name" value="PRK01278.1"/>
    <property type="match status" value="1"/>
</dbReference>
<dbReference type="InterPro" id="IPR005814">
    <property type="entry name" value="Aminotrans_3"/>
</dbReference>
<feature type="binding site" evidence="5">
    <location>
        <begin position="121"/>
        <end position="122"/>
    </location>
    <ligand>
        <name>pyridoxal 5'-phosphate</name>
        <dbReference type="ChEBI" id="CHEBI:597326"/>
    </ligand>
</feature>
<dbReference type="PIRSF" id="PIRSF000521">
    <property type="entry name" value="Transaminase_4ab_Lys_Orn"/>
    <property type="match status" value="1"/>
</dbReference>
<dbReference type="Proteomes" id="UP000323176">
    <property type="component" value="Unassembled WGS sequence"/>
</dbReference>
<reference evidence="6 7" key="1">
    <citation type="journal article" date="1992" name="Lakartidningen">
        <title>[Penicillin V and not amoxicillin is the first choice preparation in acute otitis].</title>
        <authorList>
            <person name="Kamme C."/>
            <person name="Lundgren K."/>
            <person name="Prellner K."/>
        </authorList>
    </citation>
    <scope>NUCLEOTIDE SEQUENCE [LARGE SCALE GENOMIC DNA]</scope>
    <source>
        <strain evidence="6 7">PC5538III-hc</strain>
    </source>
</reference>
<dbReference type="GO" id="GO:0006526">
    <property type="term" value="P:L-arginine biosynthetic process"/>
    <property type="evidence" value="ECO:0007669"/>
    <property type="project" value="UniProtKB-UniRule"/>
</dbReference>
<gene>
    <name evidence="5" type="primary">argD</name>
    <name evidence="6" type="ORF">EPJ72_02440</name>
</gene>
<protein>
    <recommendedName>
        <fullName evidence="5">Acetylornithine aminotransferase</fullName>
        <shortName evidence="5">ACOAT</shortName>
        <ecNumber evidence="5">2.6.1.11</ecNumber>
    </recommendedName>
</protein>
<feature type="modified residue" description="N6-(pyridoxal phosphate)lysine" evidence="5">
    <location>
        <position position="273"/>
    </location>
</feature>
<comment type="subunit">
    <text evidence="5">Homodimer.</text>
</comment>
<keyword evidence="3 5" id="KW-0808">Transferase</keyword>
<dbReference type="AlphaFoldDB" id="A0A5C8F7E0"/>
<dbReference type="PROSITE" id="PS00600">
    <property type="entry name" value="AA_TRANSFER_CLASS_3"/>
    <property type="match status" value="1"/>
</dbReference>
<dbReference type="InterPro" id="IPR049704">
    <property type="entry name" value="Aminotrans_3_PPA_site"/>
</dbReference>
<feature type="binding site" evidence="5">
    <location>
        <position position="301"/>
    </location>
    <ligand>
        <name>N(2)-acetyl-L-ornithine</name>
        <dbReference type="ChEBI" id="CHEBI:57805"/>
    </ligand>
</feature>
<keyword evidence="4 5" id="KW-0663">Pyridoxal phosphate</keyword>
<keyword evidence="1 5" id="KW-0032">Aminotransferase</keyword>
<keyword evidence="5" id="KW-0963">Cytoplasm</keyword>
<dbReference type="NCBIfam" id="TIGR00707">
    <property type="entry name" value="argD"/>
    <property type="match status" value="1"/>
</dbReference>
<feature type="binding site" evidence="5">
    <location>
        <position position="159"/>
    </location>
    <ligand>
        <name>pyridoxal 5'-phosphate</name>
        <dbReference type="ChEBI" id="CHEBI:597326"/>
    </ligand>
</feature>
<keyword evidence="2 5" id="KW-0028">Amino-acid biosynthesis</keyword>
<comment type="miscellaneous">
    <text evidence="5">May also have succinyldiaminopimelate aminotransferase activity, thus carrying out the corresponding step in lysine biosynthesis.</text>
</comment>
<dbReference type="FunFam" id="3.40.640.10:FF:000004">
    <property type="entry name" value="Acetylornithine aminotransferase"/>
    <property type="match status" value="1"/>
</dbReference>
<name>A0A5C8F7E0_BRAPL</name>
<comment type="catalytic activity">
    <reaction evidence="5">
        <text>N(2)-acetyl-L-ornithine + 2-oxoglutarate = N-acetyl-L-glutamate 5-semialdehyde + L-glutamate</text>
        <dbReference type="Rhea" id="RHEA:18049"/>
        <dbReference type="ChEBI" id="CHEBI:16810"/>
        <dbReference type="ChEBI" id="CHEBI:29123"/>
        <dbReference type="ChEBI" id="CHEBI:29985"/>
        <dbReference type="ChEBI" id="CHEBI:57805"/>
        <dbReference type="EC" id="2.6.1.11"/>
    </reaction>
</comment>
<sequence length="413" mass="45765">MASKKTNNNNQNNEKSKLKKEYINNSKKYVANTYARFDLVLESGKETKLKDVEGREYIDLGSGIGVNSIGYGNKNWINAVVNQAKILQHTSNLFYTKPYIDLAKKLCYITKHDKAFFCNSGAEANEAAIKCARKYSFNKYANNDKNYKRNKIVTLKNSFHGRTICTISATGQEVFHNFFFPFLEGFSFAEANNYEDTIEKLKDNACAMMMELIQGEGGVIALDKEYVQKVQKYCEENDILFIVDEVQTGVGRTGKFLCSEHFGIKPDITTLAKGLGGGLPIGAMLMSKKCSDVFVPGDHASTFGANPVVAAGALEVLNIIDKNLLKEVEKKSKYIKSKLTKLDNVVSVDGIGLMLGIGLKEGLNAREIAEKCISKGVIPLTAKNKIRLLPPLTITDKELEKAVSILSECIIKK</sequence>
<dbReference type="OrthoDB" id="9807885at2"/>
<evidence type="ECO:0000256" key="3">
    <source>
        <dbReference type="ARBA" id="ARBA00022679"/>
    </source>
</evidence>
<dbReference type="EC" id="2.6.1.11" evidence="5"/>
<evidence type="ECO:0000256" key="5">
    <source>
        <dbReference type="HAMAP-Rule" id="MF_01107"/>
    </source>
</evidence>
<accession>A0A5C8F7E0</accession>
<comment type="cofactor">
    <cofactor evidence="5">
        <name>pyridoxal 5'-phosphate</name>
        <dbReference type="ChEBI" id="CHEBI:597326"/>
    </cofactor>
    <text evidence="5">Binds 1 pyridoxal phosphate per subunit.</text>
</comment>
<evidence type="ECO:0000256" key="4">
    <source>
        <dbReference type="ARBA" id="ARBA00022898"/>
    </source>
</evidence>
<dbReference type="InterPro" id="IPR004636">
    <property type="entry name" value="AcOrn/SuccOrn_fam"/>
</dbReference>
<dbReference type="InterPro" id="IPR015422">
    <property type="entry name" value="PyrdxlP-dep_Trfase_small"/>
</dbReference>
<feature type="binding site" evidence="5">
    <location>
        <begin position="244"/>
        <end position="247"/>
    </location>
    <ligand>
        <name>pyridoxal 5'-phosphate</name>
        <dbReference type="ChEBI" id="CHEBI:597326"/>
    </ligand>
</feature>
<comment type="pathway">
    <text evidence="5">Amino-acid biosynthesis; L-arginine biosynthesis; N(2)-acetyl-L-ornithine from L-glutamate: step 4/4.</text>
</comment>
<organism evidence="6 7">
    <name type="scientific">Brachyspira pilosicoli</name>
    <name type="common">Serpulina pilosicoli</name>
    <dbReference type="NCBI Taxonomy" id="52584"/>
    <lineage>
        <taxon>Bacteria</taxon>
        <taxon>Pseudomonadati</taxon>
        <taxon>Spirochaetota</taxon>
        <taxon>Spirochaetia</taxon>
        <taxon>Brachyspirales</taxon>
        <taxon>Brachyspiraceae</taxon>
        <taxon>Brachyspira</taxon>
    </lineage>
</organism>
<evidence type="ECO:0000256" key="2">
    <source>
        <dbReference type="ARBA" id="ARBA00022605"/>
    </source>
</evidence>
<comment type="caution">
    <text evidence="6">The sequence shown here is derived from an EMBL/GenBank/DDBJ whole genome shotgun (WGS) entry which is preliminary data.</text>
</comment>
<dbReference type="InterPro" id="IPR015421">
    <property type="entry name" value="PyrdxlP-dep_Trfase_major"/>
</dbReference>
<dbReference type="PANTHER" id="PTHR11986">
    <property type="entry name" value="AMINOTRANSFERASE CLASS III"/>
    <property type="match status" value="1"/>
</dbReference>
<comment type="similarity">
    <text evidence="5">Belongs to the class-III pyridoxal-phosphate-dependent aminotransferase family. ArgD subfamily.</text>
</comment>
<dbReference type="HAMAP" id="MF_01107">
    <property type="entry name" value="ArgD_aminotrans_3"/>
    <property type="match status" value="1"/>
</dbReference>
<proteinExistence type="inferred from homology"/>
<evidence type="ECO:0000313" key="6">
    <source>
        <dbReference type="EMBL" id="TXJ46227.1"/>
    </source>
</evidence>
<dbReference type="GO" id="GO:0042802">
    <property type="term" value="F:identical protein binding"/>
    <property type="evidence" value="ECO:0007669"/>
    <property type="project" value="TreeGrafter"/>
</dbReference>
<dbReference type="Gene3D" id="3.90.1150.10">
    <property type="entry name" value="Aspartate Aminotransferase, domain 1"/>
    <property type="match status" value="1"/>
</dbReference>
<dbReference type="EMBL" id="SAXY01000015">
    <property type="protein sequence ID" value="TXJ46227.1"/>
    <property type="molecule type" value="Genomic_DNA"/>
</dbReference>
<dbReference type="CDD" id="cd00610">
    <property type="entry name" value="OAT_like"/>
    <property type="match status" value="1"/>
</dbReference>
<dbReference type="UniPathway" id="UPA00068">
    <property type="reaction ID" value="UER00109"/>
</dbReference>
<dbReference type="InterPro" id="IPR015424">
    <property type="entry name" value="PyrdxlP-dep_Trfase"/>
</dbReference>
<dbReference type="GO" id="GO:0005737">
    <property type="term" value="C:cytoplasm"/>
    <property type="evidence" value="ECO:0007669"/>
    <property type="project" value="UniProtKB-SubCell"/>
</dbReference>
<dbReference type="PANTHER" id="PTHR11986:SF79">
    <property type="entry name" value="ACETYLORNITHINE AMINOTRANSFERASE, MITOCHONDRIAL"/>
    <property type="match status" value="1"/>
</dbReference>
<dbReference type="SUPFAM" id="SSF53383">
    <property type="entry name" value="PLP-dependent transferases"/>
    <property type="match status" value="1"/>
</dbReference>
<evidence type="ECO:0000313" key="7">
    <source>
        <dbReference type="Proteomes" id="UP000323176"/>
    </source>
</evidence>
<comment type="subcellular location">
    <subcellularLocation>
        <location evidence="5">Cytoplasm</location>
    </subcellularLocation>
</comment>